<evidence type="ECO:0000259" key="2">
    <source>
        <dbReference type="Pfam" id="PF25597"/>
    </source>
</evidence>
<gene>
    <name evidence="3" type="ORF">KIW84_042265</name>
</gene>
<dbReference type="Proteomes" id="UP001058974">
    <property type="component" value="Chromosome 4"/>
</dbReference>
<protein>
    <recommendedName>
        <fullName evidence="2">Retroviral polymerase SH3-like domain-containing protein</fullName>
    </recommendedName>
</protein>
<comment type="caution">
    <text evidence="3">The sequence shown here is derived from an EMBL/GenBank/DDBJ whole genome shotgun (WGS) entry which is preliminary data.</text>
</comment>
<evidence type="ECO:0000313" key="3">
    <source>
        <dbReference type="EMBL" id="KAI5417592.1"/>
    </source>
</evidence>
<organism evidence="3 4">
    <name type="scientific">Pisum sativum</name>
    <name type="common">Garden pea</name>
    <name type="synonym">Lathyrus oleraceus</name>
    <dbReference type="NCBI Taxonomy" id="3888"/>
    <lineage>
        <taxon>Eukaryota</taxon>
        <taxon>Viridiplantae</taxon>
        <taxon>Streptophyta</taxon>
        <taxon>Embryophyta</taxon>
        <taxon>Tracheophyta</taxon>
        <taxon>Spermatophyta</taxon>
        <taxon>Magnoliopsida</taxon>
        <taxon>eudicotyledons</taxon>
        <taxon>Gunneridae</taxon>
        <taxon>Pentapetalae</taxon>
        <taxon>rosids</taxon>
        <taxon>fabids</taxon>
        <taxon>Fabales</taxon>
        <taxon>Fabaceae</taxon>
        <taxon>Papilionoideae</taxon>
        <taxon>50 kb inversion clade</taxon>
        <taxon>NPAAA clade</taxon>
        <taxon>Hologalegina</taxon>
        <taxon>IRL clade</taxon>
        <taxon>Fabeae</taxon>
        <taxon>Lathyrus</taxon>
    </lineage>
</organism>
<feature type="region of interest" description="Disordered" evidence="1">
    <location>
        <begin position="233"/>
        <end position="258"/>
    </location>
</feature>
<dbReference type="InterPro" id="IPR057670">
    <property type="entry name" value="SH3_retrovirus"/>
</dbReference>
<evidence type="ECO:0000313" key="4">
    <source>
        <dbReference type="Proteomes" id="UP001058974"/>
    </source>
</evidence>
<dbReference type="Gramene" id="Psat04G0226500-T1">
    <property type="protein sequence ID" value="KAI5417592.1"/>
    <property type="gene ID" value="KIW84_042265"/>
</dbReference>
<keyword evidence="4" id="KW-1185">Reference proteome</keyword>
<evidence type="ECO:0000256" key="1">
    <source>
        <dbReference type="SAM" id="MobiDB-lite"/>
    </source>
</evidence>
<feature type="region of interest" description="Disordered" evidence="1">
    <location>
        <begin position="1"/>
        <end position="21"/>
    </location>
</feature>
<dbReference type="Pfam" id="PF25597">
    <property type="entry name" value="SH3_retrovirus"/>
    <property type="match status" value="1"/>
</dbReference>
<sequence>MKGPGRGKPERSNNRSRGGTAKAYIAQAKGATKKITTEVPEADFGLTSDQLQTLASLLNNVKLGSIEKLNGKCSFLPWIIDTDGKTPFELLYGKPPSLEHLRVIGCLAYAHNQHHKGDKFASRSHKCAFVGYPYGTKRWRMYGLELSVFFNSRDVVFYEDKFPFATEIIPQQLACKDDHTFPNVSFNNNIVEDDPFQHVVTIPAVPSAPVVENTRLHDHDRLNGMLPAVPTVSHIKSSSPESHDTSPAVEINEEPPTTDTVKNLGRGHRVKIPSTKLQDFVTNTISKMCPLNCSIAPSRPSGTPYPLSEYVNYANFSPQHRHFLVVVSVAIEPQSFAEAVKDI</sequence>
<dbReference type="EMBL" id="JAMSHJ010000004">
    <property type="protein sequence ID" value="KAI5417592.1"/>
    <property type="molecule type" value="Genomic_DNA"/>
</dbReference>
<dbReference type="AlphaFoldDB" id="A0A9D5AMH7"/>
<proteinExistence type="predicted"/>
<name>A0A9D5AMH7_PEA</name>
<feature type="domain" description="Retroviral polymerase SH3-like" evidence="2">
    <location>
        <begin position="106"/>
        <end position="167"/>
    </location>
</feature>
<accession>A0A9D5AMH7</accession>
<reference evidence="3 4" key="1">
    <citation type="journal article" date="2022" name="Nat. Genet.">
        <title>Improved pea reference genome and pan-genome highlight genomic features and evolutionary characteristics.</title>
        <authorList>
            <person name="Yang T."/>
            <person name="Liu R."/>
            <person name="Luo Y."/>
            <person name="Hu S."/>
            <person name="Wang D."/>
            <person name="Wang C."/>
            <person name="Pandey M.K."/>
            <person name="Ge S."/>
            <person name="Xu Q."/>
            <person name="Li N."/>
            <person name="Li G."/>
            <person name="Huang Y."/>
            <person name="Saxena R.K."/>
            <person name="Ji Y."/>
            <person name="Li M."/>
            <person name="Yan X."/>
            <person name="He Y."/>
            <person name="Liu Y."/>
            <person name="Wang X."/>
            <person name="Xiang C."/>
            <person name="Varshney R.K."/>
            <person name="Ding H."/>
            <person name="Gao S."/>
            <person name="Zong X."/>
        </authorList>
    </citation>
    <scope>NUCLEOTIDE SEQUENCE [LARGE SCALE GENOMIC DNA]</scope>
    <source>
        <strain evidence="3 4">cv. Zhongwan 6</strain>
    </source>
</reference>